<feature type="chain" id="PRO_5047447353" evidence="1">
    <location>
        <begin position="22"/>
        <end position="353"/>
    </location>
</feature>
<protein>
    <submittedName>
        <fullName evidence="2">Glycoside hydrolase family protein</fullName>
    </submittedName>
</protein>
<dbReference type="InterPro" id="IPR023296">
    <property type="entry name" value="Glyco_hydro_beta-prop_sf"/>
</dbReference>
<keyword evidence="1" id="KW-0732">Signal</keyword>
<evidence type="ECO:0000256" key="1">
    <source>
        <dbReference type="SAM" id="SignalP"/>
    </source>
</evidence>
<dbReference type="GO" id="GO:0016787">
    <property type="term" value="F:hydrolase activity"/>
    <property type="evidence" value="ECO:0007669"/>
    <property type="project" value="UniProtKB-KW"/>
</dbReference>
<name>A0ABS3C2P9_9BACT</name>
<organism evidence="2 3">
    <name type="scientific">Algoriphagus oliviformis</name>
    <dbReference type="NCBI Taxonomy" id="2811231"/>
    <lineage>
        <taxon>Bacteria</taxon>
        <taxon>Pseudomonadati</taxon>
        <taxon>Bacteroidota</taxon>
        <taxon>Cytophagia</taxon>
        <taxon>Cytophagales</taxon>
        <taxon>Cyclobacteriaceae</taxon>
        <taxon>Algoriphagus</taxon>
    </lineage>
</organism>
<dbReference type="Gene3D" id="2.115.10.20">
    <property type="entry name" value="Glycosyl hydrolase domain, family 43"/>
    <property type="match status" value="1"/>
</dbReference>
<gene>
    <name evidence="2" type="ORF">J0A68_09630</name>
</gene>
<evidence type="ECO:0000313" key="3">
    <source>
        <dbReference type="Proteomes" id="UP000664317"/>
    </source>
</evidence>
<comment type="caution">
    <text evidence="2">The sequence shown here is derived from an EMBL/GenBank/DDBJ whole genome shotgun (WGS) entry which is preliminary data.</text>
</comment>
<reference evidence="2 3" key="1">
    <citation type="submission" date="2021-03" db="EMBL/GenBank/DDBJ databases">
        <title>novel species isolated from a fishpond in China.</title>
        <authorList>
            <person name="Lu H."/>
            <person name="Cai Z."/>
        </authorList>
    </citation>
    <scope>NUCLEOTIDE SEQUENCE [LARGE SCALE GENOMIC DNA]</scope>
    <source>
        <strain evidence="2 3">H41</strain>
    </source>
</reference>
<accession>A0ABS3C2P9</accession>
<dbReference type="EMBL" id="JAFKCT010000003">
    <property type="protein sequence ID" value="MBN7811217.1"/>
    <property type="molecule type" value="Genomic_DNA"/>
</dbReference>
<proteinExistence type="predicted"/>
<evidence type="ECO:0000313" key="2">
    <source>
        <dbReference type="EMBL" id="MBN7811217.1"/>
    </source>
</evidence>
<dbReference type="SUPFAM" id="SSF75005">
    <property type="entry name" value="Arabinanase/levansucrase/invertase"/>
    <property type="match status" value="2"/>
</dbReference>
<dbReference type="Proteomes" id="UP000664317">
    <property type="component" value="Unassembled WGS sequence"/>
</dbReference>
<dbReference type="RefSeq" id="WP_206577999.1">
    <property type="nucleotide sequence ID" value="NZ_JAFKCT010000003.1"/>
</dbReference>
<feature type="signal peptide" evidence="1">
    <location>
        <begin position="1"/>
        <end position="21"/>
    </location>
</feature>
<keyword evidence="3" id="KW-1185">Reference proteome</keyword>
<sequence>MKTLRNWAFVAFFLVLGQALAQDDLKLSERILPIGPEHIFKTEGYFNWCGSVVKGADGRYHLFYSRWPEATKFTGWLLFSEVARAVSDSATGPWDYQETVLTGRGPGYWDAITAHNPKIRYYEGKYYLYYISTRLDGDPDFSDQDLWEISKTSRTHPLWKSDLRPNQRSGVAVAESLDGPWVRQDQPLIEPGGPITTLTVNPAITQGKDGRYYLIVKGDKPNVTGFVRNQAMAISERPDGDFVIQPKPVIDYLDTEDMSLWYDEARGYYYGIFHSTEHFIGLVSSPDGINWSKAGEFKLMDKAIAMRDGSWLKPQRLERPFVYEENGAVRMIGFAVKEDEESYVVCLPLKPEN</sequence>
<dbReference type="CDD" id="cd08994">
    <property type="entry name" value="GH43_62_32_68_117_130-like"/>
    <property type="match status" value="1"/>
</dbReference>
<keyword evidence="2" id="KW-0378">Hydrolase</keyword>